<dbReference type="Proteomes" id="UP000708208">
    <property type="component" value="Unassembled WGS sequence"/>
</dbReference>
<name>A0A8J2PHM4_9HEXA</name>
<keyword evidence="2" id="KW-1185">Reference proteome</keyword>
<sequence>RSSVVPVKPLVERKTRLTNTVGISSYKF</sequence>
<protein>
    <submittedName>
        <fullName evidence="1">Uncharacterized protein</fullName>
    </submittedName>
</protein>
<evidence type="ECO:0000313" key="1">
    <source>
        <dbReference type="EMBL" id="CAG7815575.1"/>
    </source>
</evidence>
<feature type="non-terminal residue" evidence="1">
    <location>
        <position position="1"/>
    </location>
</feature>
<gene>
    <name evidence="1" type="ORF">AFUS01_LOCUS26242</name>
</gene>
<comment type="caution">
    <text evidence="1">The sequence shown here is derived from an EMBL/GenBank/DDBJ whole genome shotgun (WGS) entry which is preliminary data.</text>
</comment>
<dbReference type="EMBL" id="CAJVCH010347120">
    <property type="protein sequence ID" value="CAG7815575.1"/>
    <property type="molecule type" value="Genomic_DNA"/>
</dbReference>
<evidence type="ECO:0000313" key="2">
    <source>
        <dbReference type="Proteomes" id="UP000708208"/>
    </source>
</evidence>
<organism evidence="1 2">
    <name type="scientific">Allacma fusca</name>
    <dbReference type="NCBI Taxonomy" id="39272"/>
    <lineage>
        <taxon>Eukaryota</taxon>
        <taxon>Metazoa</taxon>
        <taxon>Ecdysozoa</taxon>
        <taxon>Arthropoda</taxon>
        <taxon>Hexapoda</taxon>
        <taxon>Collembola</taxon>
        <taxon>Symphypleona</taxon>
        <taxon>Sminthuridae</taxon>
        <taxon>Allacma</taxon>
    </lineage>
</organism>
<proteinExistence type="predicted"/>
<reference evidence="1" key="1">
    <citation type="submission" date="2021-06" db="EMBL/GenBank/DDBJ databases">
        <authorList>
            <person name="Hodson N. C."/>
            <person name="Mongue J. A."/>
            <person name="Jaron S. K."/>
        </authorList>
    </citation>
    <scope>NUCLEOTIDE SEQUENCE</scope>
</reference>
<accession>A0A8J2PHM4</accession>
<dbReference type="AlphaFoldDB" id="A0A8J2PHM4"/>